<dbReference type="InterPro" id="IPR016181">
    <property type="entry name" value="Acyl_CoA_acyltransferase"/>
</dbReference>
<protein>
    <recommendedName>
        <fullName evidence="3">N-acetyltransferase domain-containing protein</fullName>
    </recommendedName>
</protein>
<keyword evidence="5" id="KW-1185">Reference proteome</keyword>
<dbReference type="Gene3D" id="3.40.630.30">
    <property type="match status" value="1"/>
</dbReference>
<sequence>MKAAYGRFYGVRDESAAAAAALTALLDRTGLPPPPDMLACISATPVPSVPNAQRIVLKSVMQFVHAVSLAAPAAGLVDDAATRAGAEALRAGLARIEPMPDTPAHGAAMLALATLAEPGPFAPRTHALGSFYGIYEADAGGGRRLVAMAGERLRFGRFVEISGVCTHPDARGRGYGRALVHHAAQEIRRRGLVPMLHANATLSHLKRFYASLGFIHYQTLNITLLAAPGATLATGLQSDTPEPESTQ</sequence>
<name>A0A4P9X4F9_9FUNG</name>
<dbReference type="Pfam" id="PF08445">
    <property type="entry name" value="FR47"/>
    <property type="match status" value="1"/>
</dbReference>
<evidence type="ECO:0000256" key="2">
    <source>
        <dbReference type="ARBA" id="ARBA00023315"/>
    </source>
</evidence>
<keyword evidence="1" id="KW-0808">Transferase</keyword>
<evidence type="ECO:0000256" key="1">
    <source>
        <dbReference type="ARBA" id="ARBA00022679"/>
    </source>
</evidence>
<evidence type="ECO:0000313" key="4">
    <source>
        <dbReference type="EMBL" id="RKO99934.1"/>
    </source>
</evidence>
<evidence type="ECO:0000259" key="3">
    <source>
        <dbReference type="PROSITE" id="PS51186"/>
    </source>
</evidence>
<gene>
    <name evidence="4" type="ORF">CXG81DRAFT_20046</name>
</gene>
<proteinExistence type="predicted"/>
<dbReference type="CDD" id="cd04301">
    <property type="entry name" value="NAT_SF"/>
    <property type="match status" value="1"/>
</dbReference>
<evidence type="ECO:0000313" key="5">
    <source>
        <dbReference type="Proteomes" id="UP000274922"/>
    </source>
</evidence>
<accession>A0A4P9X4F9</accession>
<dbReference type="InterPro" id="IPR050680">
    <property type="entry name" value="YpeA/RimI_acetyltransf"/>
</dbReference>
<organism evidence="4 5">
    <name type="scientific">Caulochytrium protostelioides</name>
    <dbReference type="NCBI Taxonomy" id="1555241"/>
    <lineage>
        <taxon>Eukaryota</taxon>
        <taxon>Fungi</taxon>
        <taxon>Fungi incertae sedis</taxon>
        <taxon>Chytridiomycota</taxon>
        <taxon>Chytridiomycota incertae sedis</taxon>
        <taxon>Chytridiomycetes</taxon>
        <taxon>Caulochytriales</taxon>
        <taxon>Caulochytriaceae</taxon>
        <taxon>Caulochytrium</taxon>
    </lineage>
</organism>
<dbReference type="PANTHER" id="PTHR43420">
    <property type="entry name" value="ACETYLTRANSFERASE"/>
    <property type="match status" value="1"/>
</dbReference>
<dbReference type="AlphaFoldDB" id="A0A4P9X4F9"/>
<keyword evidence="2" id="KW-0012">Acyltransferase</keyword>
<dbReference type="InterPro" id="IPR000182">
    <property type="entry name" value="GNAT_dom"/>
</dbReference>
<reference evidence="5" key="1">
    <citation type="journal article" date="2018" name="Nat. Microbiol.">
        <title>Leveraging single-cell genomics to expand the fungal tree of life.</title>
        <authorList>
            <person name="Ahrendt S.R."/>
            <person name="Quandt C.A."/>
            <person name="Ciobanu D."/>
            <person name="Clum A."/>
            <person name="Salamov A."/>
            <person name="Andreopoulos B."/>
            <person name="Cheng J.F."/>
            <person name="Woyke T."/>
            <person name="Pelin A."/>
            <person name="Henrissat B."/>
            <person name="Reynolds N.K."/>
            <person name="Benny G.L."/>
            <person name="Smith M.E."/>
            <person name="James T.Y."/>
            <person name="Grigoriev I.V."/>
        </authorList>
    </citation>
    <scope>NUCLEOTIDE SEQUENCE [LARGE SCALE GENOMIC DNA]</scope>
    <source>
        <strain evidence="5">ATCC 52028</strain>
    </source>
</reference>
<feature type="domain" description="N-acetyltransferase" evidence="3">
    <location>
        <begin position="96"/>
        <end position="234"/>
    </location>
</feature>
<dbReference type="PROSITE" id="PS51186">
    <property type="entry name" value="GNAT"/>
    <property type="match status" value="1"/>
</dbReference>
<dbReference type="InterPro" id="IPR013653">
    <property type="entry name" value="GCN5-like_dom"/>
</dbReference>
<dbReference type="EMBL" id="ML014246">
    <property type="protein sequence ID" value="RKO99934.1"/>
    <property type="molecule type" value="Genomic_DNA"/>
</dbReference>
<dbReference type="SUPFAM" id="SSF55729">
    <property type="entry name" value="Acyl-CoA N-acyltransferases (Nat)"/>
    <property type="match status" value="1"/>
</dbReference>
<dbReference type="Proteomes" id="UP000274922">
    <property type="component" value="Unassembled WGS sequence"/>
</dbReference>
<dbReference type="GO" id="GO:0016747">
    <property type="term" value="F:acyltransferase activity, transferring groups other than amino-acyl groups"/>
    <property type="evidence" value="ECO:0007669"/>
    <property type="project" value="InterPro"/>
</dbReference>
<dbReference type="OrthoDB" id="41532at2759"/>